<dbReference type="Pfam" id="PF01230">
    <property type="entry name" value="HIT"/>
    <property type="match status" value="1"/>
</dbReference>
<dbReference type="InterPro" id="IPR039383">
    <property type="entry name" value="FHIT"/>
</dbReference>
<name>A0A9P4U133_9PEZI</name>
<feature type="site" description="Important for induction of apoptosis" evidence="5">
    <location>
        <position position="123"/>
    </location>
</feature>
<dbReference type="PANTHER" id="PTHR46243">
    <property type="entry name" value="BIS(5'-ADENOSYL)-TRIPHOSPHATASE"/>
    <property type="match status" value="1"/>
</dbReference>
<feature type="domain" description="HIT" evidence="9">
    <location>
        <begin position="8"/>
        <end position="115"/>
    </location>
</feature>
<comment type="cofactor">
    <cofactor evidence="7">
        <name>Mn(2+)</name>
        <dbReference type="ChEBI" id="CHEBI:29035"/>
    </cofactor>
</comment>
<evidence type="ECO:0000256" key="1">
    <source>
        <dbReference type="ARBA" id="ARBA00022741"/>
    </source>
</evidence>
<dbReference type="SUPFAM" id="SSF54197">
    <property type="entry name" value="HIT-like"/>
    <property type="match status" value="1"/>
</dbReference>
<proteinExistence type="predicted"/>
<dbReference type="Proteomes" id="UP000800235">
    <property type="component" value="Unassembled WGS sequence"/>
</dbReference>
<evidence type="ECO:0000256" key="7">
    <source>
        <dbReference type="RuleBase" id="RU366076"/>
    </source>
</evidence>
<comment type="caution">
    <text evidence="10">The sequence shown here is derived from an EMBL/GenBank/DDBJ whole genome shotgun (WGS) entry which is preliminary data.</text>
</comment>
<evidence type="ECO:0000256" key="3">
    <source>
        <dbReference type="PIRSR" id="PIRSR639383-1"/>
    </source>
</evidence>
<dbReference type="EC" id="3.6.1.29" evidence="7"/>
<comment type="catalytic activity">
    <reaction evidence="7">
        <text>P(1),P(3)-bis(5'-adenosyl) triphosphate + H2O = AMP + ADP + 2 H(+)</text>
        <dbReference type="Rhea" id="RHEA:13893"/>
        <dbReference type="ChEBI" id="CHEBI:15377"/>
        <dbReference type="ChEBI" id="CHEBI:15378"/>
        <dbReference type="ChEBI" id="CHEBI:58529"/>
        <dbReference type="ChEBI" id="CHEBI:456215"/>
        <dbReference type="ChEBI" id="CHEBI:456216"/>
        <dbReference type="EC" id="3.6.1.29"/>
    </reaction>
</comment>
<keyword evidence="11" id="KW-1185">Reference proteome</keyword>
<evidence type="ECO:0000256" key="8">
    <source>
        <dbReference type="SAM" id="MobiDB-lite"/>
    </source>
</evidence>
<protein>
    <recommendedName>
        <fullName evidence="7">Bis(5'-adenosyl)-triphosphatase</fullName>
        <ecNumber evidence="7">3.6.1.29</ecNumber>
    </recommendedName>
</protein>
<feature type="short sequence motif" description="Histidine triad motif" evidence="6">
    <location>
        <begin position="100"/>
        <end position="104"/>
    </location>
</feature>
<feature type="active site" description="Tele-AMP-histidine intermediate" evidence="3">
    <location>
        <position position="102"/>
    </location>
</feature>
<dbReference type="CDD" id="cd01275">
    <property type="entry name" value="FHIT"/>
    <property type="match status" value="1"/>
</dbReference>
<gene>
    <name evidence="10" type="ORF">EJ08DRAFT_668938</name>
</gene>
<feature type="binding site" evidence="4">
    <location>
        <position position="89"/>
    </location>
    <ligand>
        <name>substrate</name>
    </ligand>
</feature>
<dbReference type="AlphaFoldDB" id="A0A9P4U133"/>
<dbReference type="OrthoDB" id="680339at2759"/>
<evidence type="ECO:0000256" key="2">
    <source>
        <dbReference type="ARBA" id="ARBA00022801"/>
    </source>
</evidence>
<dbReference type="Gene3D" id="3.30.428.10">
    <property type="entry name" value="HIT-like"/>
    <property type="match status" value="1"/>
</dbReference>
<reference evidence="10" key="1">
    <citation type="journal article" date="2020" name="Stud. Mycol.">
        <title>101 Dothideomycetes genomes: a test case for predicting lifestyles and emergence of pathogens.</title>
        <authorList>
            <person name="Haridas S."/>
            <person name="Albert R."/>
            <person name="Binder M."/>
            <person name="Bloem J."/>
            <person name="Labutti K."/>
            <person name="Salamov A."/>
            <person name="Andreopoulos B."/>
            <person name="Baker S."/>
            <person name="Barry K."/>
            <person name="Bills G."/>
            <person name="Bluhm B."/>
            <person name="Cannon C."/>
            <person name="Castanera R."/>
            <person name="Culley D."/>
            <person name="Daum C."/>
            <person name="Ezra D."/>
            <person name="Gonzalez J."/>
            <person name="Henrissat B."/>
            <person name="Kuo A."/>
            <person name="Liang C."/>
            <person name="Lipzen A."/>
            <person name="Lutzoni F."/>
            <person name="Magnuson J."/>
            <person name="Mondo S."/>
            <person name="Nolan M."/>
            <person name="Ohm R."/>
            <person name="Pangilinan J."/>
            <person name="Park H.-J."/>
            <person name="Ramirez L."/>
            <person name="Alfaro M."/>
            <person name="Sun H."/>
            <person name="Tritt A."/>
            <person name="Yoshinaga Y."/>
            <person name="Zwiers L.-H."/>
            <person name="Turgeon B."/>
            <person name="Goodwin S."/>
            <person name="Spatafora J."/>
            <person name="Crous P."/>
            <person name="Grigoriev I."/>
        </authorList>
    </citation>
    <scope>NUCLEOTIDE SEQUENCE</scope>
    <source>
        <strain evidence="10">CBS 130266</strain>
    </source>
</reference>
<keyword evidence="1 7" id="KW-0547">Nucleotide-binding</keyword>
<dbReference type="InterPro" id="IPR011146">
    <property type="entry name" value="HIT-like"/>
</dbReference>
<evidence type="ECO:0000259" key="9">
    <source>
        <dbReference type="PROSITE" id="PS51084"/>
    </source>
</evidence>
<dbReference type="GO" id="GO:0047710">
    <property type="term" value="F:bis(5'-adenosyl)-triphosphatase activity"/>
    <property type="evidence" value="ECO:0007669"/>
    <property type="project" value="UniProtKB-UniRule"/>
</dbReference>
<sequence length="184" mass="20361">MPPSNLSKPIYFGSFLVTPQVFHQTPLSFALVNLKPILPGHVLISPKRRVPRIKDLTAAEITDLFSTVQRVSRTIERVFNATALNIAIQDGEEAGQSVPHIHAHIIPRKNADLDNRGGKDAVYEIMDGPEGNIGAHLEEATEAKSHKPLKVDADDARKPRTVEEMNKEAEWLTAEMAKDDNNIS</sequence>
<dbReference type="PANTHER" id="PTHR46243:SF1">
    <property type="entry name" value="BIS(5'-ADENOSYL)-TRIPHOSPHATASE"/>
    <property type="match status" value="1"/>
</dbReference>
<dbReference type="FunFam" id="3.30.428.10:FF:000011">
    <property type="entry name" value="Fragile histidine triad"/>
    <property type="match status" value="1"/>
</dbReference>
<keyword evidence="2 7" id="KW-0378">Hydrolase</keyword>
<evidence type="ECO:0000256" key="5">
    <source>
        <dbReference type="PIRSR" id="PIRSR639383-3"/>
    </source>
</evidence>
<organism evidence="10 11">
    <name type="scientific">Tothia fuscella</name>
    <dbReference type="NCBI Taxonomy" id="1048955"/>
    <lineage>
        <taxon>Eukaryota</taxon>
        <taxon>Fungi</taxon>
        <taxon>Dikarya</taxon>
        <taxon>Ascomycota</taxon>
        <taxon>Pezizomycotina</taxon>
        <taxon>Dothideomycetes</taxon>
        <taxon>Pleosporomycetidae</taxon>
        <taxon>Venturiales</taxon>
        <taxon>Cylindrosympodiaceae</taxon>
        <taxon>Tothia</taxon>
    </lineage>
</organism>
<feature type="binding site" evidence="4">
    <location>
        <position position="104"/>
    </location>
    <ligand>
        <name>substrate</name>
    </ligand>
</feature>
<dbReference type="InterPro" id="IPR036265">
    <property type="entry name" value="HIT-like_sf"/>
</dbReference>
<accession>A0A9P4U133</accession>
<dbReference type="EMBL" id="MU007021">
    <property type="protein sequence ID" value="KAF2433340.1"/>
    <property type="molecule type" value="Genomic_DNA"/>
</dbReference>
<evidence type="ECO:0000256" key="4">
    <source>
        <dbReference type="PIRSR" id="PIRSR639383-2"/>
    </source>
</evidence>
<feature type="binding site" evidence="4">
    <location>
        <begin position="95"/>
        <end position="98"/>
    </location>
    <ligand>
        <name>substrate</name>
    </ligand>
</feature>
<evidence type="ECO:0000256" key="6">
    <source>
        <dbReference type="PROSITE-ProRule" id="PRU00464"/>
    </source>
</evidence>
<dbReference type="PROSITE" id="PS51084">
    <property type="entry name" value="HIT_2"/>
    <property type="match status" value="1"/>
</dbReference>
<dbReference type="GO" id="GO:0000166">
    <property type="term" value="F:nucleotide binding"/>
    <property type="evidence" value="ECO:0007669"/>
    <property type="project" value="UniProtKB-KW"/>
</dbReference>
<feature type="region of interest" description="Disordered" evidence="8">
    <location>
        <begin position="144"/>
        <end position="163"/>
    </location>
</feature>
<dbReference type="InterPro" id="IPR051884">
    <property type="entry name" value="Bis(5'-adenosyl)-TPase_reg"/>
</dbReference>
<evidence type="ECO:0000313" key="11">
    <source>
        <dbReference type="Proteomes" id="UP000800235"/>
    </source>
</evidence>
<feature type="binding site" evidence="4">
    <location>
        <position position="33"/>
    </location>
    <ligand>
        <name>substrate</name>
    </ligand>
</feature>
<evidence type="ECO:0000313" key="10">
    <source>
        <dbReference type="EMBL" id="KAF2433340.1"/>
    </source>
</evidence>